<dbReference type="GO" id="GO:0045717">
    <property type="term" value="P:negative regulation of fatty acid biosynthetic process"/>
    <property type="evidence" value="ECO:0007669"/>
    <property type="project" value="UniProtKB-ARBA"/>
</dbReference>
<evidence type="ECO:0000256" key="8">
    <source>
        <dbReference type="ARBA" id="ARBA00048679"/>
    </source>
</evidence>
<dbReference type="eggNOG" id="COG0515">
    <property type="taxonomic scope" value="Bacteria"/>
</dbReference>
<name>A0A1H7YYN4_STRJI</name>
<dbReference type="InterPro" id="IPR008271">
    <property type="entry name" value="Ser/Thr_kinase_AS"/>
</dbReference>
<dbReference type="GO" id="GO:0005524">
    <property type="term" value="F:ATP binding"/>
    <property type="evidence" value="ECO:0007669"/>
    <property type="project" value="UniProtKB-UniRule"/>
</dbReference>
<keyword evidence="11" id="KW-1133">Transmembrane helix</keyword>
<dbReference type="InterPro" id="IPR017441">
    <property type="entry name" value="Protein_kinase_ATP_BS"/>
</dbReference>
<keyword evidence="11" id="KW-0472">Membrane</keyword>
<comment type="catalytic activity">
    <reaction evidence="7">
        <text>L-threonyl-[protein] + ATP = O-phospho-L-threonyl-[protein] + ADP + H(+)</text>
        <dbReference type="Rhea" id="RHEA:46608"/>
        <dbReference type="Rhea" id="RHEA-COMP:11060"/>
        <dbReference type="Rhea" id="RHEA-COMP:11605"/>
        <dbReference type="ChEBI" id="CHEBI:15378"/>
        <dbReference type="ChEBI" id="CHEBI:30013"/>
        <dbReference type="ChEBI" id="CHEBI:30616"/>
        <dbReference type="ChEBI" id="CHEBI:61977"/>
        <dbReference type="ChEBI" id="CHEBI:456216"/>
        <dbReference type="EC" id="2.7.11.1"/>
    </reaction>
</comment>
<dbReference type="Proteomes" id="UP000183015">
    <property type="component" value="Unassembled WGS sequence"/>
</dbReference>
<evidence type="ECO:0000259" key="12">
    <source>
        <dbReference type="PROSITE" id="PS50011"/>
    </source>
</evidence>
<dbReference type="Gene3D" id="1.10.510.10">
    <property type="entry name" value="Transferase(Phosphotransferase) domain 1"/>
    <property type="match status" value="1"/>
</dbReference>
<organism evidence="13 14">
    <name type="scientific">Streptacidiphilus jiangxiensis</name>
    <dbReference type="NCBI Taxonomy" id="235985"/>
    <lineage>
        <taxon>Bacteria</taxon>
        <taxon>Bacillati</taxon>
        <taxon>Actinomycetota</taxon>
        <taxon>Actinomycetes</taxon>
        <taxon>Kitasatosporales</taxon>
        <taxon>Streptomycetaceae</taxon>
        <taxon>Streptacidiphilus</taxon>
    </lineage>
</organism>
<dbReference type="PROSITE" id="PS50011">
    <property type="entry name" value="PROTEIN_KINASE_DOM"/>
    <property type="match status" value="1"/>
</dbReference>
<protein>
    <recommendedName>
        <fullName evidence="1">non-specific serine/threonine protein kinase</fullName>
        <ecNumber evidence="1">2.7.11.1</ecNumber>
    </recommendedName>
</protein>
<dbReference type="PROSITE" id="PS00107">
    <property type="entry name" value="PROTEIN_KINASE_ATP"/>
    <property type="match status" value="1"/>
</dbReference>
<feature type="transmembrane region" description="Helical" evidence="11">
    <location>
        <begin position="488"/>
        <end position="507"/>
    </location>
</feature>
<keyword evidence="11" id="KW-0812">Transmembrane</keyword>
<dbReference type="SMART" id="SM00220">
    <property type="entry name" value="S_TKc"/>
    <property type="match status" value="1"/>
</dbReference>
<keyword evidence="5 13" id="KW-0418">Kinase</keyword>
<evidence type="ECO:0000256" key="9">
    <source>
        <dbReference type="PROSITE-ProRule" id="PRU10141"/>
    </source>
</evidence>
<feature type="transmembrane region" description="Helical" evidence="11">
    <location>
        <begin position="513"/>
        <end position="533"/>
    </location>
</feature>
<keyword evidence="6 9" id="KW-0067">ATP-binding</keyword>
<evidence type="ECO:0000256" key="6">
    <source>
        <dbReference type="ARBA" id="ARBA00022840"/>
    </source>
</evidence>
<dbReference type="CDD" id="cd14014">
    <property type="entry name" value="STKc_PknB_like"/>
    <property type="match status" value="1"/>
</dbReference>
<feature type="transmembrane region" description="Helical" evidence="11">
    <location>
        <begin position="411"/>
        <end position="430"/>
    </location>
</feature>
<dbReference type="PANTHER" id="PTHR43289">
    <property type="entry name" value="MITOGEN-ACTIVATED PROTEIN KINASE KINASE KINASE 20-RELATED"/>
    <property type="match status" value="1"/>
</dbReference>
<dbReference type="EMBL" id="FOAZ01000031">
    <property type="protein sequence ID" value="SEM51095.1"/>
    <property type="molecule type" value="Genomic_DNA"/>
</dbReference>
<dbReference type="PANTHER" id="PTHR43289:SF6">
    <property type="entry name" value="SERINE_THREONINE-PROTEIN KINASE NEKL-3"/>
    <property type="match status" value="1"/>
</dbReference>
<dbReference type="FunFam" id="1.10.510.10:FF:000021">
    <property type="entry name" value="Serine/threonine protein kinase"/>
    <property type="match status" value="1"/>
</dbReference>
<dbReference type="InterPro" id="IPR011009">
    <property type="entry name" value="Kinase-like_dom_sf"/>
</dbReference>
<dbReference type="Gene3D" id="3.30.200.20">
    <property type="entry name" value="Phosphorylase Kinase, domain 1"/>
    <property type="match status" value="1"/>
</dbReference>
<dbReference type="InterPro" id="IPR000719">
    <property type="entry name" value="Prot_kinase_dom"/>
</dbReference>
<keyword evidence="3" id="KW-0808">Transferase</keyword>
<keyword evidence="4 9" id="KW-0547">Nucleotide-binding</keyword>
<evidence type="ECO:0000256" key="7">
    <source>
        <dbReference type="ARBA" id="ARBA00047899"/>
    </source>
</evidence>
<evidence type="ECO:0000256" key="2">
    <source>
        <dbReference type="ARBA" id="ARBA00022527"/>
    </source>
</evidence>
<dbReference type="PROSITE" id="PS00108">
    <property type="entry name" value="PROTEIN_KINASE_ST"/>
    <property type="match status" value="1"/>
</dbReference>
<dbReference type="GO" id="GO:0004674">
    <property type="term" value="F:protein serine/threonine kinase activity"/>
    <property type="evidence" value="ECO:0007669"/>
    <property type="project" value="UniProtKB-KW"/>
</dbReference>
<dbReference type="OrthoDB" id="9762169at2"/>
<keyword evidence="2 13" id="KW-0723">Serine/threonine-protein kinase</keyword>
<feature type="binding site" evidence="9">
    <location>
        <position position="40"/>
    </location>
    <ligand>
        <name>ATP</name>
        <dbReference type="ChEBI" id="CHEBI:30616"/>
    </ligand>
</feature>
<feature type="transmembrane region" description="Helical" evidence="11">
    <location>
        <begin position="463"/>
        <end position="481"/>
    </location>
</feature>
<evidence type="ECO:0000256" key="1">
    <source>
        <dbReference type="ARBA" id="ARBA00012513"/>
    </source>
</evidence>
<dbReference type="RefSeq" id="WP_052439018.1">
    <property type="nucleotide sequence ID" value="NZ_BBPN01000026.1"/>
</dbReference>
<evidence type="ECO:0000256" key="10">
    <source>
        <dbReference type="SAM" id="MobiDB-lite"/>
    </source>
</evidence>
<feature type="compositionally biased region" description="Gly residues" evidence="10">
    <location>
        <begin position="348"/>
        <end position="357"/>
    </location>
</feature>
<feature type="compositionally biased region" description="Pro residues" evidence="10">
    <location>
        <begin position="289"/>
        <end position="298"/>
    </location>
</feature>
<dbReference type="Pfam" id="PF00069">
    <property type="entry name" value="Pkinase"/>
    <property type="match status" value="1"/>
</dbReference>
<evidence type="ECO:0000256" key="3">
    <source>
        <dbReference type="ARBA" id="ARBA00022679"/>
    </source>
</evidence>
<keyword evidence="14" id="KW-1185">Reference proteome</keyword>
<evidence type="ECO:0000256" key="5">
    <source>
        <dbReference type="ARBA" id="ARBA00022777"/>
    </source>
</evidence>
<feature type="domain" description="Protein kinase" evidence="12">
    <location>
        <begin position="11"/>
        <end position="285"/>
    </location>
</feature>
<dbReference type="EC" id="2.7.11.1" evidence="1"/>
<comment type="catalytic activity">
    <reaction evidence="8">
        <text>L-seryl-[protein] + ATP = O-phospho-L-seryl-[protein] + ADP + H(+)</text>
        <dbReference type="Rhea" id="RHEA:17989"/>
        <dbReference type="Rhea" id="RHEA-COMP:9863"/>
        <dbReference type="Rhea" id="RHEA-COMP:11604"/>
        <dbReference type="ChEBI" id="CHEBI:15378"/>
        <dbReference type="ChEBI" id="CHEBI:29999"/>
        <dbReference type="ChEBI" id="CHEBI:30616"/>
        <dbReference type="ChEBI" id="CHEBI:83421"/>
        <dbReference type="ChEBI" id="CHEBI:456216"/>
        <dbReference type="EC" id="2.7.11.1"/>
    </reaction>
</comment>
<proteinExistence type="predicted"/>
<feature type="transmembrane region" description="Helical" evidence="11">
    <location>
        <begin position="381"/>
        <end position="399"/>
    </location>
</feature>
<accession>A0A1H7YYN4</accession>
<dbReference type="AlphaFoldDB" id="A0A1H7YYN4"/>
<evidence type="ECO:0000256" key="11">
    <source>
        <dbReference type="SAM" id="Phobius"/>
    </source>
</evidence>
<reference evidence="14" key="1">
    <citation type="submission" date="2016-10" db="EMBL/GenBank/DDBJ databases">
        <authorList>
            <person name="Varghese N."/>
        </authorList>
    </citation>
    <scope>NUCLEOTIDE SEQUENCE [LARGE SCALE GENOMIC DNA]</scope>
    <source>
        <strain evidence="14">DSM 45096 / BCRC 16803 / CGMCC 4.1857 / CIP 109030 / JCM 12277 / KCTC 19219 / NBRC 100920 / 33214</strain>
    </source>
</reference>
<evidence type="ECO:0000313" key="14">
    <source>
        <dbReference type="Proteomes" id="UP000183015"/>
    </source>
</evidence>
<dbReference type="FunFam" id="3.30.200.20:FF:000035">
    <property type="entry name" value="Serine/threonine protein kinase Stk1"/>
    <property type="match status" value="1"/>
</dbReference>
<dbReference type="STRING" id="235985.SAMN05414137_13159"/>
<sequence length="546" mass="56916">MVENYVLSGRYELQHELGRGGMGTVHRAVDLRLRRLVAVKTLSAELAHDPLCRARLQREAHAVAALNHPAVATIHDVAEDEYDGAVVPYLVMEYVDGVTLAELLLNGPMQVDQAVELVCQVLDALEHSHRHGILHRDVKPANIMLTATGAVKVLDFGIAKALTEAATRLTGTGLAVGTPASLSPEQINGVDADHRADLYAVGCLLYQLLTGVQPFTGDSPFTIMHQHLTADPVPPSLRRPGLTPALDAVVLTALRKDRSERHPDAAAMRAALADVSVVGTLPPTLRLSPPNPARPAPGPTALQPWPTDPEPPAGADAATASGFAEAETGKPWPGGPGPVGNAEAAWPGGAGPAGTGEAWPGGAGVGAEAPEVGRSWAGVRLHPTAEGALALLGCLLAALCGRMHMVEAPHFAAVALLAALGGGCALLWSARLACAISWGPVAETLAVQSEFRRAYLGWDAKPVLLALALVAMAVVCAARCLSRRRADGGFAAVGAWFAGTAALWFFLDDQNKTAVFYALLAATTAAVGTAELLRRRASGPVRVGRR</sequence>
<evidence type="ECO:0000256" key="4">
    <source>
        <dbReference type="ARBA" id="ARBA00022741"/>
    </source>
</evidence>
<feature type="region of interest" description="Disordered" evidence="10">
    <location>
        <begin position="283"/>
        <end position="357"/>
    </location>
</feature>
<gene>
    <name evidence="13" type="ORF">SAMN05414137_13159</name>
</gene>
<feature type="compositionally biased region" description="Low complexity" evidence="10">
    <location>
        <begin position="313"/>
        <end position="331"/>
    </location>
</feature>
<dbReference type="SUPFAM" id="SSF56112">
    <property type="entry name" value="Protein kinase-like (PK-like)"/>
    <property type="match status" value="1"/>
</dbReference>
<evidence type="ECO:0000313" key="13">
    <source>
        <dbReference type="EMBL" id="SEM51095.1"/>
    </source>
</evidence>